<dbReference type="GeneID" id="105902925"/>
<organism evidence="6 7">
    <name type="scientific">Clupea harengus</name>
    <name type="common">Atlantic herring</name>
    <dbReference type="NCBI Taxonomy" id="7950"/>
    <lineage>
        <taxon>Eukaryota</taxon>
        <taxon>Metazoa</taxon>
        <taxon>Chordata</taxon>
        <taxon>Craniata</taxon>
        <taxon>Vertebrata</taxon>
        <taxon>Euteleostomi</taxon>
        <taxon>Actinopterygii</taxon>
        <taxon>Neopterygii</taxon>
        <taxon>Teleostei</taxon>
        <taxon>Clupei</taxon>
        <taxon>Clupeiformes</taxon>
        <taxon>Clupeoidei</taxon>
        <taxon>Clupeidae</taxon>
        <taxon>Clupea</taxon>
    </lineage>
</organism>
<dbReference type="PANTHER" id="PTHR34531">
    <property type="entry name" value="ZGC:153352"/>
    <property type="match status" value="1"/>
</dbReference>
<feature type="domain" description="C5orf34-like second" evidence="4">
    <location>
        <begin position="120"/>
        <end position="243"/>
    </location>
</feature>
<dbReference type="RefSeq" id="XP_012686062.1">
    <property type="nucleotide sequence ID" value="XM_012830608.3"/>
</dbReference>
<dbReference type="OrthoDB" id="75908at2759"/>
<evidence type="ECO:0000259" key="5">
    <source>
        <dbReference type="Pfam" id="PF22834"/>
    </source>
</evidence>
<dbReference type="PANTHER" id="PTHR34531:SF1">
    <property type="entry name" value="CHROMOSOME 5 OPEN READING FRAME 34"/>
    <property type="match status" value="1"/>
</dbReference>
<dbReference type="InterPro" id="IPR027830">
    <property type="entry name" value="C5orf34-like_N"/>
</dbReference>
<dbReference type="AlphaFoldDB" id="A0A6P3W0B1"/>
<feature type="compositionally biased region" description="Low complexity" evidence="1">
    <location>
        <begin position="268"/>
        <end position="279"/>
    </location>
</feature>
<dbReference type="KEGG" id="char:105902925"/>
<dbReference type="Pfam" id="PF15016">
    <property type="entry name" value="C5orf34_C"/>
    <property type="match status" value="1"/>
</dbReference>
<name>A0A6P3W0B1_CLUHA</name>
<feature type="compositionally biased region" description="Polar residues" evidence="1">
    <location>
        <begin position="180"/>
        <end position="191"/>
    </location>
</feature>
<accession>A0A6P3W0B1</accession>
<feature type="region of interest" description="Disordered" evidence="1">
    <location>
        <begin position="171"/>
        <end position="191"/>
    </location>
</feature>
<dbReference type="Pfam" id="PF15025">
    <property type="entry name" value="C5orf34-like_N"/>
    <property type="match status" value="1"/>
</dbReference>
<evidence type="ECO:0000259" key="3">
    <source>
        <dbReference type="Pfam" id="PF15025"/>
    </source>
</evidence>
<evidence type="ECO:0000259" key="2">
    <source>
        <dbReference type="Pfam" id="PF15016"/>
    </source>
</evidence>
<dbReference type="InterPro" id="IPR053899">
    <property type="entry name" value="C5orf34-like_2nd"/>
</dbReference>
<gene>
    <name evidence="7" type="primary">c7h5orf34</name>
</gene>
<feature type="region of interest" description="Disordered" evidence="1">
    <location>
        <begin position="253"/>
        <end position="282"/>
    </location>
</feature>
<feature type="domain" description="C5orf34-like" evidence="5">
    <location>
        <begin position="322"/>
        <end position="406"/>
    </location>
</feature>
<evidence type="ECO:0000256" key="1">
    <source>
        <dbReference type="SAM" id="MobiDB-lite"/>
    </source>
</evidence>
<reference evidence="7" key="1">
    <citation type="submission" date="2025-08" db="UniProtKB">
        <authorList>
            <consortium name="RefSeq"/>
        </authorList>
    </citation>
    <scope>IDENTIFICATION</scope>
</reference>
<sequence>MEMTAVRLMVMYESESVDVQFTNGSRLYVSPCGSEFLLEKALPPCAHPLQAGERVRQRTRFAISEYKALLVDALKFRNKYGTHPYLPEELVPSVQRKWFLANLGIDWPAERSPEITTGPGGETILSSSDGNVRLILSSSGEEFFVEFCCRVSQRETLKHLTHLIEEPAITPSKTHPVFSGESSIHQSTSETTKAVKDCERCESSQQKASVKPSAGDGHLFTTVVQHYSCASYPPNWHHPLSLAISHWEIQRGKSSENEGIKTQEASKSKTSQSQKTDSTLRVKSVLPESLPLRCPSPHMHRWNTGTSMFNEESHEAMTTELVKVLWCQGVTYRIIGGTVPIIEISPGDGSVIRSNGALANYFTHHKAGCGPGDKMESTYYLSNLPPDIPGQKYSVPSVVTRASRVLDCYNQAKDSLELACMNCCWRKEVSMSEPLKLVQEAHMPDWGHFLAFSDGSAEIIFLDGVKVYTMWNTGNNTPAQKLGLAHQMYPEVQQPCSWCQLTLLNGQQLLLQAETPGLYHKYLSVSAEWCCWVQQTCPSLGQACSPESVQVQSNKTTQSRSVVAELEKIKRLNFLLENSHLIRTHRSSPVPCEDSTTASGTTYTVSETSISEALQKTSKAIKDIETLLSRKEYASSSPA</sequence>
<dbReference type="CTD" id="105902925"/>
<evidence type="ECO:0000259" key="4">
    <source>
        <dbReference type="Pfam" id="PF22833"/>
    </source>
</evidence>
<proteinExistence type="predicted"/>
<feature type="compositionally biased region" description="Basic and acidic residues" evidence="1">
    <location>
        <begin position="253"/>
        <end position="267"/>
    </location>
</feature>
<keyword evidence="6" id="KW-1185">Reference proteome</keyword>
<evidence type="ECO:0000313" key="6">
    <source>
        <dbReference type="Proteomes" id="UP000515152"/>
    </source>
</evidence>
<dbReference type="Pfam" id="PF22834">
    <property type="entry name" value="Polo_box_4"/>
    <property type="match status" value="1"/>
</dbReference>
<dbReference type="InterPro" id="IPR053900">
    <property type="entry name" value="C5orf34-like_dom"/>
</dbReference>
<dbReference type="Pfam" id="PF22833">
    <property type="entry name" value="C5orf34_2nd"/>
    <property type="match status" value="1"/>
</dbReference>
<feature type="domain" description="C5orf34-like C-terminal" evidence="2">
    <location>
        <begin position="437"/>
        <end position="532"/>
    </location>
</feature>
<dbReference type="InterPro" id="IPR027865">
    <property type="entry name" value="C5orf34-like_C"/>
</dbReference>
<dbReference type="InterPro" id="IPR053901">
    <property type="entry name" value="C5orf34-like"/>
</dbReference>
<evidence type="ECO:0000313" key="7">
    <source>
        <dbReference type="RefSeq" id="XP_012686062.1"/>
    </source>
</evidence>
<dbReference type="Proteomes" id="UP000515152">
    <property type="component" value="Chromosome 7"/>
</dbReference>
<feature type="domain" description="C5orf34-like N-terminal" evidence="3">
    <location>
        <begin position="9"/>
        <end position="78"/>
    </location>
</feature>
<protein>
    <submittedName>
        <fullName evidence="7">Uncharacterized protein C5orf34 homolog</fullName>
    </submittedName>
</protein>